<feature type="region of interest" description="Disordered" evidence="7">
    <location>
        <begin position="27"/>
        <end position="59"/>
    </location>
</feature>
<reference evidence="9" key="1">
    <citation type="submission" date="2014-03" db="EMBL/GenBank/DDBJ databases">
        <authorList>
            <person name="Aksoy S."/>
            <person name="Warren W."/>
            <person name="Wilson R.K."/>
        </authorList>
    </citation>
    <scope>NUCLEOTIDE SEQUENCE [LARGE SCALE GENOMIC DNA]</scope>
    <source>
        <strain evidence="9">IAEA</strain>
    </source>
</reference>
<sequence length="334" mass="35926">MDGLHLGGQLSKDQLLPLHSLQHQPMRTGSASLLRSSRSPSTSRSAEQMSRERDQRVESAEALTATLITAAGTATTAGLIGSGSATSSGTMTGSLGSTGGTGGGAGVGVSTVTTFRGFRSQSPSNRRSRERNRTHNRAHGSDQGGLLAYGAMSNNGGLGGSSSGGIGVGPLSDLLTNMDMGLSSAGMTEDSRLSGNEDLCYQSFVSDELDANLASDSKKHHRRHERLSSLQALDRLNTKIQCTKESIRKEQTARDDNVNEYLKLAASADKQQLQRIKAVFEKKNQKSAHTISQLQKKLDSYTKRVKDLQNQQYQNKSQHRQPREVLRDVGQGLR</sequence>
<proteinExistence type="inferred from homology"/>
<keyword evidence="9" id="KW-1185">Reference proteome</keyword>
<dbReference type="AlphaFoldDB" id="A0A1A9WGS1"/>
<comment type="subcellular location">
    <subcellularLocation>
        <location evidence="1">Membrane</location>
    </subcellularLocation>
</comment>
<evidence type="ECO:0000256" key="6">
    <source>
        <dbReference type="ARBA" id="ARBA00023136"/>
    </source>
</evidence>
<evidence type="ECO:0000256" key="1">
    <source>
        <dbReference type="ARBA" id="ARBA00004370"/>
    </source>
</evidence>
<feature type="compositionally biased region" description="Low complexity" evidence="7">
    <location>
        <begin position="27"/>
        <end position="46"/>
    </location>
</feature>
<keyword evidence="6" id="KW-0472">Membrane</keyword>
<feature type="compositionally biased region" description="Low complexity" evidence="7">
    <location>
        <begin position="116"/>
        <end position="125"/>
    </location>
</feature>
<feature type="compositionally biased region" description="Basic residues" evidence="7">
    <location>
        <begin position="126"/>
        <end position="138"/>
    </location>
</feature>
<dbReference type="EnsemblMetazoa" id="GBRI019150-RA">
    <property type="protein sequence ID" value="GBRI019150-PA"/>
    <property type="gene ID" value="GBRI019150"/>
</dbReference>
<reference evidence="8" key="2">
    <citation type="submission" date="2020-05" db="UniProtKB">
        <authorList>
            <consortium name="EnsemblMetazoa"/>
        </authorList>
    </citation>
    <scope>IDENTIFICATION</scope>
    <source>
        <strain evidence="8">IAEA</strain>
    </source>
</reference>
<keyword evidence="5" id="KW-0175">Coiled coil</keyword>
<evidence type="ECO:0000313" key="9">
    <source>
        <dbReference type="Proteomes" id="UP000091820"/>
    </source>
</evidence>
<dbReference type="GO" id="GO:0016020">
    <property type="term" value="C:membrane"/>
    <property type="evidence" value="ECO:0007669"/>
    <property type="project" value="UniProtKB-SubCell"/>
</dbReference>
<evidence type="ECO:0000256" key="4">
    <source>
        <dbReference type="ARBA" id="ARBA00022989"/>
    </source>
</evidence>
<feature type="compositionally biased region" description="Basic and acidic residues" evidence="7">
    <location>
        <begin position="49"/>
        <end position="59"/>
    </location>
</feature>
<organism evidence="8 9">
    <name type="scientific">Glossina brevipalpis</name>
    <dbReference type="NCBI Taxonomy" id="37001"/>
    <lineage>
        <taxon>Eukaryota</taxon>
        <taxon>Metazoa</taxon>
        <taxon>Ecdysozoa</taxon>
        <taxon>Arthropoda</taxon>
        <taxon>Hexapoda</taxon>
        <taxon>Insecta</taxon>
        <taxon>Pterygota</taxon>
        <taxon>Neoptera</taxon>
        <taxon>Endopterygota</taxon>
        <taxon>Diptera</taxon>
        <taxon>Brachycera</taxon>
        <taxon>Muscomorpha</taxon>
        <taxon>Hippoboscoidea</taxon>
        <taxon>Glossinidae</taxon>
        <taxon>Glossina</taxon>
    </lineage>
</organism>
<protein>
    <submittedName>
        <fullName evidence="8">Uncharacterized protein</fullName>
    </submittedName>
</protein>
<feature type="region of interest" description="Disordered" evidence="7">
    <location>
        <begin position="116"/>
        <end position="145"/>
    </location>
</feature>
<evidence type="ECO:0000256" key="2">
    <source>
        <dbReference type="ARBA" id="ARBA00008108"/>
    </source>
</evidence>
<dbReference type="PANTHER" id="PTHR17613:SF14">
    <property type="entry name" value="DEMENTIN, ISOFORM H"/>
    <property type="match status" value="1"/>
</dbReference>
<evidence type="ECO:0000313" key="8">
    <source>
        <dbReference type="EnsemblMetazoa" id="GBRI019150-PA"/>
    </source>
</evidence>
<comment type="similarity">
    <text evidence="2">Belongs to the TEX28 family.</text>
</comment>
<accession>A0A1A9WGS1</accession>
<dbReference type="Pfam" id="PF10267">
    <property type="entry name" value="Tmemb_cc2"/>
    <property type="match status" value="1"/>
</dbReference>
<feature type="region of interest" description="Disordered" evidence="7">
    <location>
        <begin position="83"/>
        <end position="104"/>
    </location>
</feature>
<evidence type="ECO:0000256" key="5">
    <source>
        <dbReference type="ARBA" id="ARBA00023054"/>
    </source>
</evidence>
<evidence type="ECO:0000256" key="3">
    <source>
        <dbReference type="ARBA" id="ARBA00022692"/>
    </source>
</evidence>
<dbReference type="InterPro" id="IPR019394">
    <property type="entry name" value="TEX28/TMCC"/>
</dbReference>
<dbReference type="PANTHER" id="PTHR17613">
    <property type="entry name" value="CEREBRAL PROTEIN-11-RELATED"/>
    <property type="match status" value="1"/>
</dbReference>
<dbReference type="GO" id="GO:0012505">
    <property type="term" value="C:endomembrane system"/>
    <property type="evidence" value="ECO:0007669"/>
    <property type="project" value="TreeGrafter"/>
</dbReference>
<keyword evidence="4" id="KW-1133">Transmembrane helix</keyword>
<name>A0A1A9WGS1_9MUSC</name>
<feature type="region of interest" description="Disordered" evidence="7">
    <location>
        <begin position="311"/>
        <end position="334"/>
    </location>
</feature>
<dbReference type="Proteomes" id="UP000091820">
    <property type="component" value="Unassembled WGS sequence"/>
</dbReference>
<keyword evidence="3" id="KW-0812">Transmembrane</keyword>
<feature type="compositionally biased region" description="Low complexity" evidence="7">
    <location>
        <begin position="83"/>
        <end position="95"/>
    </location>
</feature>
<dbReference type="VEuPathDB" id="VectorBase:GBRI019150"/>
<evidence type="ECO:0000256" key="7">
    <source>
        <dbReference type="SAM" id="MobiDB-lite"/>
    </source>
</evidence>